<dbReference type="PANTHER" id="PTHR40267">
    <property type="entry name" value="BLR3294 PROTEIN"/>
    <property type="match status" value="1"/>
</dbReference>
<dbReference type="GO" id="GO:0016853">
    <property type="term" value="F:isomerase activity"/>
    <property type="evidence" value="ECO:0007669"/>
    <property type="project" value="UniProtKB-KW"/>
</dbReference>
<dbReference type="AlphaFoldDB" id="A0A1M6M8E1"/>
<organism evidence="1 2">
    <name type="scientific">Hespellia stercorisuis DSM 15480</name>
    <dbReference type="NCBI Taxonomy" id="1121950"/>
    <lineage>
        <taxon>Bacteria</taxon>
        <taxon>Bacillati</taxon>
        <taxon>Bacillota</taxon>
        <taxon>Clostridia</taxon>
        <taxon>Lachnospirales</taxon>
        <taxon>Lachnospiraceae</taxon>
        <taxon>Hespellia</taxon>
    </lineage>
</organism>
<name>A0A1M6M8E1_9FIRM</name>
<evidence type="ECO:0000313" key="1">
    <source>
        <dbReference type="EMBL" id="SHJ79722.1"/>
    </source>
</evidence>
<gene>
    <name evidence="1" type="ORF">SAMN02745243_01404</name>
</gene>
<dbReference type="OrthoDB" id="2041066at2"/>
<dbReference type="PANTHER" id="PTHR40267:SF1">
    <property type="entry name" value="BLR3294 PROTEIN"/>
    <property type="match status" value="1"/>
</dbReference>
<evidence type="ECO:0000313" key="2">
    <source>
        <dbReference type="Proteomes" id="UP000184301"/>
    </source>
</evidence>
<sequence length="243" mass="27346">MMEKNRNQFVVGVINVINTLSTVIEQEFRRGMPENVELVMSYAPLEVVSYEGLMGFLDSLPDRVEELAQSNPDIIVVPSMTGSCIRGFEIVNILEQCSGLPVIVPSLEMEKLLKRIGADKIAIVSAFGVELGLIEQLFFGNHGIEVTKMINVFDDPSENREIIDQIDSHLILEKVKQADFGDVKAVIFDSPTYRLRPIIDEVRRYIKVPMLSVNQVLLYSTLEKLGLSVSELPITEFFPENNK</sequence>
<dbReference type="Gene3D" id="3.40.50.12500">
    <property type="match status" value="1"/>
</dbReference>
<dbReference type="EMBL" id="FQZY01000017">
    <property type="protein sequence ID" value="SHJ79722.1"/>
    <property type="molecule type" value="Genomic_DNA"/>
</dbReference>
<dbReference type="Proteomes" id="UP000184301">
    <property type="component" value="Unassembled WGS sequence"/>
</dbReference>
<keyword evidence="2" id="KW-1185">Reference proteome</keyword>
<dbReference type="InterPro" id="IPR026286">
    <property type="entry name" value="MaiA/AMDase"/>
</dbReference>
<proteinExistence type="predicted"/>
<reference evidence="1 2" key="1">
    <citation type="submission" date="2016-11" db="EMBL/GenBank/DDBJ databases">
        <authorList>
            <person name="Jaros S."/>
            <person name="Januszkiewicz K."/>
            <person name="Wedrychowicz H."/>
        </authorList>
    </citation>
    <scope>NUCLEOTIDE SEQUENCE [LARGE SCALE GENOMIC DNA]</scope>
    <source>
        <strain evidence="1 2">DSM 15480</strain>
    </source>
</reference>
<dbReference type="InterPro" id="IPR053714">
    <property type="entry name" value="Iso_Racemase_Enz_sf"/>
</dbReference>
<keyword evidence="1" id="KW-0413">Isomerase</keyword>
<dbReference type="RefSeq" id="WP_073107459.1">
    <property type="nucleotide sequence ID" value="NZ_FQZY01000017.1"/>
</dbReference>
<accession>A0A1M6M8E1</accession>
<protein>
    <submittedName>
        <fullName evidence="1">Maleate cis-trans isomerase</fullName>
    </submittedName>
</protein>
<dbReference type="STRING" id="1121950.SAMN02745243_01404"/>